<reference evidence="1 2" key="1">
    <citation type="submission" date="2016-09" db="EMBL/GenBank/DDBJ databases">
        <title>Rhizobium oryziradicis sp. nov., isolated from the root of rice.</title>
        <authorList>
            <person name="Zhao J."/>
            <person name="Zhang X."/>
        </authorList>
    </citation>
    <scope>NUCLEOTIDE SEQUENCE [LARGE SCALE GENOMIC DNA]</scope>
    <source>
        <strain evidence="1 2">N19</strain>
    </source>
</reference>
<comment type="caution">
    <text evidence="1">The sequence shown here is derived from an EMBL/GenBank/DDBJ whole genome shotgun (WGS) entry which is preliminary data.</text>
</comment>
<protein>
    <submittedName>
        <fullName evidence="1">Uncharacterized protein</fullName>
    </submittedName>
</protein>
<accession>A0A1Q8ZQ51</accession>
<dbReference type="Proteomes" id="UP000186894">
    <property type="component" value="Unassembled WGS sequence"/>
</dbReference>
<keyword evidence="2" id="KW-1185">Reference proteome</keyword>
<sequence>MPVALPPWPDWCRRHMRRIVPVSGGSAAHDQLGWEVSASQQDARTDACAEIYDKRRAEYGGGGHGTGN</sequence>
<dbReference type="EMBL" id="MKIM01000027">
    <property type="protein sequence ID" value="OLP44169.1"/>
    <property type="molecule type" value="Genomic_DNA"/>
</dbReference>
<evidence type="ECO:0000313" key="1">
    <source>
        <dbReference type="EMBL" id="OLP44169.1"/>
    </source>
</evidence>
<proteinExistence type="predicted"/>
<name>A0A1Q8ZQ51_9HYPH</name>
<dbReference type="STRING" id="1867956.BJF95_06295"/>
<dbReference type="AlphaFoldDB" id="A0A1Q8ZQ51"/>
<organism evidence="1 2">
    <name type="scientific">Rhizobium oryziradicis</name>
    <dbReference type="NCBI Taxonomy" id="1867956"/>
    <lineage>
        <taxon>Bacteria</taxon>
        <taxon>Pseudomonadati</taxon>
        <taxon>Pseudomonadota</taxon>
        <taxon>Alphaproteobacteria</taxon>
        <taxon>Hyphomicrobiales</taxon>
        <taxon>Rhizobiaceae</taxon>
        <taxon>Rhizobium/Agrobacterium group</taxon>
        <taxon>Rhizobium</taxon>
    </lineage>
</organism>
<evidence type="ECO:0000313" key="2">
    <source>
        <dbReference type="Proteomes" id="UP000186894"/>
    </source>
</evidence>
<gene>
    <name evidence="1" type="ORF">BJF95_06295</name>
</gene>